<dbReference type="AlphaFoldDB" id="A0A6G1KFM4"/>
<gene>
    <name evidence="2" type="ORF">K504DRAFT_453396</name>
</gene>
<protein>
    <submittedName>
        <fullName evidence="2">Uncharacterized protein</fullName>
    </submittedName>
</protein>
<evidence type="ECO:0000313" key="3">
    <source>
        <dbReference type="Proteomes" id="UP000799428"/>
    </source>
</evidence>
<keyword evidence="3" id="KW-1185">Reference proteome</keyword>
<evidence type="ECO:0000256" key="1">
    <source>
        <dbReference type="SAM" id="MobiDB-lite"/>
    </source>
</evidence>
<feature type="region of interest" description="Disordered" evidence="1">
    <location>
        <begin position="142"/>
        <end position="173"/>
    </location>
</feature>
<feature type="compositionally biased region" description="Low complexity" evidence="1">
    <location>
        <begin position="142"/>
        <end position="159"/>
    </location>
</feature>
<proteinExistence type="predicted"/>
<name>A0A6G1KFM4_9PLEO</name>
<dbReference type="Proteomes" id="UP000799428">
    <property type="component" value="Unassembled WGS sequence"/>
</dbReference>
<accession>A0A6G1KFM4</accession>
<dbReference type="EMBL" id="MU005767">
    <property type="protein sequence ID" value="KAF2711580.1"/>
    <property type="molecule type" value="Genomic_DNA"/>
</dbReference>
<reference evidence="2" key="1">
    <citation type="journal article" date="2020" name="Stud. Mycol.">
        <title>101 Dothideomycetes genomes: a test case for predicting lifestyles and emergence of pathogens.</title>
        <authorList>
            <person name="Haridas S."/>
            <person name="Albert R."/>
            <person name="Binder M."/>
            <person name="Bloem J."/>
            <person name="Labutti K."/>
            <person name="Salamov A."/>
            <person name="Andreopoulos B."/>
            <person name="Baker S."/>
            <person name="Barry K."/>
            <person name="Bills G."/>
            <person name="Bluhm B."/>
            <person name="Cannon C."/>
            <person name="Castanera R."/>
            <person name="Culley D."/>
            <person name="Daum C."/>
            <person name="Ezra D."/>
            <person name="Gonzalez J."/>
            <person name="Henrissat B."/>
            <person name="Kuo A."/>
            <person name="Liang C."/>
            <person name="Lipzen A."/>
            <person name="Lutzoni F."/>
            <person name="Magnuson J."/>
            <person name="Mondo S."/>
            <person name="Nolan M."/>
            <person name="Ohm R."/>
            <person name="Pangilinan J."/>
            <person name="Park H.-J."/>
            <person name="Ramirez L."/>
            <person name="Alfaro M."/>
            <person name="Sun H."/>
            <person name="Tritt A."/>
            <person name="Yoshinaga Y."/>
            <person name="Zwiers L.-H."/>
            <person name="Turgeon B."/>
            <person name="Goodwin S."/>
            <person name="Spatafora J."/>
            <person name="Crous P."/>
            <person name="Grigoriev I."/>
        </authorList>
    </citation>
    <scope>NUCLEOTIDE SEQUENCE</scope>
    <source>
        <strain evidence="2">CBS 279.74</strain>
    </source>
</reference>
<sequence length="173" mass="18787">MSRRRCGSTRLKSDLIFECIDTHLSSPRANPRPENSMPIDSKYLKNILPDGISYTPGAPDLNSSGPANMTNDPNKPPQIPKIYVTYKECCKWPWTITQASVRSMVHNWRGCPDCKDVSGVSMASTSTSFLFSSQIPLRTLGNGNRAGANRAEANRAEANQAPSNAGANNSTLG</sequence>
<evidence type="ECO:0000313" key="2">
    <source>
        <dbReference type="EMBL" id="KAF2711580.1"/>
    </source>
</evidence>
<organism evidence="2 3">
    <name type="scientific">Pleomassaria siparia CBS 279.74</name>
    <dbReference type="NCBI Taxonomy" id="1314801"/>
    <lineage>
        <taxon>Eukaryota</taxon>
        <taxon>Fungi</taxon>
        <taxon>Dikarya</taxon>
        <taxon>Ascomycota</taxon>
        <taxon>Pezizomycotina</taxon>
        <taxon>Dothideomycetes</taxon>
        <taxon>Pleosporomycetidae</taxon>
        <taxon>Pleosporales</taxon>
        <taxon>Pleomassariaceae</taxon>
        <taxon>Pleomassaria</taxon>
    </lineage>
</organism>
<feature type="compositionally biased region" description="Polar residues" evidence="1">
    <location>
        <begin position="160"/>
        <end position="173"/>
    </location>
</feature>